<evidence type="ECO:0000313" key="3">
    <source>
        <dbReference type="Proteomes" id="UP000253977"/>
    </source>
</evidence>
<protein>
    <recommendedName>
        <fullName evidence="4">Tetratricopeptide repeat-like domain-containing protein</fullName>
    </recommendedName>
</protein>
<evidence type="ECO:0008006" key="4">
    <source>
        <dbReference type="Google" id="ProtNLM"/>
    </source>
</evidence>
<dbReference type="OrthoDB" id="7173339at2"/>
<name>A0A369TPQ7_9RHOB</name>
<keyword evidence="1" id="KW-1133">Transmembrane helix</keyword>
<reference evidence="2 3" key="1">
    <citation type="submission" date="2018-07" db="EMBL/GenBank/DDBJ databases">
        <title>Thalassococcus profundi sp. nov., a marine bacterium isolated from deep seawater of Okinawa Trough.</title>
        <authorList>
            <person name="Yu M."/>
        </authorList>
    </citation>
    <scope>NUCLEOTIDE SEQUENCE [LARGE SCALE GENOMIC DNA]</scope>
    <source>
        <strain evidence="2 3">WRAS1</strain>
    </source>
</reference>
<feature type="transmembrane region" description="Helical" evidence="1">
    <location>
        <begin position="26"/>
        <end position="44"/>
    </location>
</feature>
<evidence type="ECO:0000256" key="1">
    <source>
        <dbReference type="SAM" id="Phobius"/>
    </source>
</evidence>
<dbReference type="EMBL" id="QPMK01000003">
    <property type="protein sequence ID" value="RDD67279.1"/>
    <property type="molecule type" value="Genomic_DNA"/>
</dbReference>
<sequence length="218" mass="23027">MSDSDSFIDEVSEEVRRDRLFGLMRRYGWIAILAVVVLVAGAGWREYSAAQDRAQAQAFGDAILAALELEAPEARADALREITPPAPESGVLLDMLIAAEEANAGQAEAAADRLQAAATTAEAPQIYRDIAAFKALVQGTDSLPVEERRIGFEALATAGNPLRLLAEEQLALIAVETGDTEAALTQLQAILADSEVTAGLRRRASQLIVALGGSLDAA</sequence>
<keyword evidence="3" id="KW-1185">Reference proteome</keyword>
<evidence type="ECO:0000313" key="2">
    <source>
        <dbReference type="EMBL" id="RDD67279.1"/>
    </source>
</evidence>
<proteinExistence type="predicted"/>
<gene>
    <name evidence="2" type="ORF">DU478_05990</name>
</gene>
<dbReference type="Proteomes" id="UP000253977">
    <property type="component" value="Unassembled WGS sequence"/>
</dbReference>
<accession>A0A369TPQ7</accession>
<dbReference type="AlphaFoldDB" id="A0A369TPQ7"/>
<organism evidence="2 3">
    <name type="scientific">Thalassococcus profundi</name>
    <dbReference type="NCBI Taxonomy" id="2282382"/>
    <lineage>
        <taxon>Bacteria</taxon>
        <taxon>Pseudomonadati</taxon>
        <taxon>Pseudomonadota</taxon>
        <taxon>Alphaproteobacteria</taxon>
        <taxon>Rhodobacterales</taxon>
        <taxon>Roseobacteraceae</taxon>
        <taxon>Thalassococcus</taxon>
    </lineage>
</organism>
<comment type="caution">
    <text evidence="2">The sequence shown here is derived from an EMBL/GenBank/DDBJ whole genome shotgun (WGS) entry which is preliminary data.</text>
</comment>
<keyword evidence="1" id="KW-0472">Membrane</keyword>
<dbReference type="RefSeq" id="WP_114510028.1">
    <property type="nucleotide sequence ID" value="NZ_QPMK01000003.1"/>
</dbReference>
<keyword evidence="1" id="KW-0812">Transmembrane</keyword>